<proteinExistence type="predicted"/>
<dbReference type="PIRSF" id="PIRSF016838">
    <property type="entry name" value="PafC"/>
    <property type="match status" value="1"/>
</dbReference>
<dbReference type="GO" id="GO:0003700">
    <property type="term" value="F:DNA-binding transcription factor activity"/>
    <property type="evidence" value="ECO:0007669"/>
    <property type="project" value="InterPro"/>
</dbReference>
<dbReference type="OrthoDB" id="9807255at2"/>
<dbReference type="Pfam" id="PF13280">
    <property type="entry name" value="WYL"/>
    <property type="match status" value="1"/>
</dbReference>
<dbReference type="PANTHER" id="PTHR34580:SF3">
    <property type="entry name" value="PROTEIN PAFB"/>
    <property type="match status" value="1"/>
</dbReference>
<keyword evidence="2" id="KW-0804">Transcription</keyword>
<dbReference type="InterPro" id="IPR036388">
    <property type="entry name" value="WH-like_DNA-bd_sf"/>
</dbReference>
<name>A0A0A0F1E3_9GAMM</name>
<dbReference type="PANTHER" id="PTHR34580">
    <property type="match status" value="1"/>
</dbReference>
<dbReference type="Proteomes" id="UP000029989">
    <property type="component" value="Unassembled WGS sequence"/>
</dbReference>
<evidence type="ECO:0000259" key="3">
    <source>
        <dbReference type="PROSITE" id="PS51000"/>
    </source>
</evidence>
<dbReference type="InterPro" id="IPR026881">
    <property type="entry name" value="WYL_dom"/>
</dbReference>
<dbReference type="Gene3D" id="1.10.10.10">
    <property type="entry name" value="Winged helix-like DNA-binding domain superfamily/Winged helix DNA-binding domain"/>
    <property type="match status" value="1"/>
</dbReference>
<dbReference type="InterPro" id="IPR057727">
    <property type="entry name" value="WCX_dom"/>
</dbReference>
<dbReference type="InterPro" id="IPR036390">
    <property type="entry name" value="WH_DNA-bd_sf"/>
</dbReference>
<sequence length="313" mass="34146">MPHPTTRVLAVLELLQAHGRISGPDMARRLGVDGRTLRRYVAILEEFGIPITAERGRYGGYALVPGFRLPPMMFTDEEALALSVGLLAARSLGLTEAQPAVASAGAKLERVMPARLKQRVRAVDETVTLDLSHAPPTGDNGALATLSAAAQARQRVQLAYRNAAGDASVRPFDPYGLGFRGGHWYVAGFCHLRGELRSFRLDRVLSVQPLPASFGRPAGFDALEHLSASLANMPRAHPVEVLLRTDLDGASRALFYPLGTLEPDPEGVLLRARTDHLGWFARELARLPFEFEIRAPSALRDEVRQLARRLALA</sequence>
<evidence type="ECO:0000313" key="4">
    <source>
        <dbReference type="EMBL" id="KGM56981.1"/>
    </source>
</evidence>
<dbReference type="Pfam" id="PF08279">
    <property type="entry name" value="HTH_11"/>
    <property type="match status" value="1"/>
</dbReference>
<accession>A0A0A0F1E3</accession>
<dbReference type="InterPro" id="IPR013196">
    <property type="entry name" value="HTH_11"/>
</dbReference>
<dbReference type="PROSITE" id="PS52050">
    <property type="entry name" value="WYL"/>
    <property type="match status" value="1"/>
</dbReference>
<dbReference type="InterPro" id="IPR001034">
    <property type="entry name" value="DeoR_HTH"/>
</dbReference>
<keyword evidence="1" id="KW-0805">Transcription regulation</keyword>
<comment type="caution">
    <text evidence="4">The sequence shown here is derived from an EMBL/GenBank/DDBJ whole genome shotgun (WGS) entry which is preliminary data.</text>
</comment>
<evidence type="ECO:0000313" key="5">
    <source>
        <dbReference type="Proteomes" id="UP000029989"/>
    </source>
</evidence>
<dbReference type="Pfam" id="PF25583">
    <property type="entry name" value="WCX"/>
    <property type="match status" value="1"/>
</dbReference>
<gene>
    <name evidence="4" type="ORF">N799_12295</name>
</gene>
<dbReference type="STRING" id="913325.N799_12295"/>
<dbReference type="RefSeq" id="WP_036208742.1">
    <property type="nucleotide sequence ID" value="NZ_AVPT01000006.1"/>
</dbReference>
<organism evidence="4 5">
    <name type="scientific">Lysobacter arseniciresistens ZS79</name>
    <dbReference type="NCBI Taxonomy" id="913325"/>
    <lineage>
        <taxon>Bacteria</taxon>
        <taxon>Pseudomonadati</taxon>
        <taxon>Pseudomonadota</taxon>
        <taxon>Gammaproteobacteria</taxon>
        <taxon>Lysobacterales</taxon>
        <taxon>Lysobacteraceae</taxon>
        <taxon>Novilysobacter</taxon>
    </lineage>
</organism>
<dbReference type="EMBL" id="AVPT01000006">
    <property type="protein sequence ID" value="KGM56981.1"/>
    <property type="molecule type" value="Genomic_DNA"/>
</dbReference>
<dbReference type="eggNOG" id="COG2378">
    <property type="taxonomic scope" value="Bacteria"/>
</dbReference>
<dbReference type="AlphaFoldDB" id="A0A0A0F1E3"/>
<dbReference type="InterPro" id="IPR051534">
    <property type="entry name" value="CBASS_pafABC_assoc_protein"/>
</dbReference>
<dbReference type="PROSITE" id="PS51000">
    <property type="entry name" value="HTH_DEOR_2"/>
    <property type="match status" value="1"/>
</dbReference>
<dbReference type="InterPro" id="IPR028349">
    <property type="entry name" value="PafC-like"/>
</dbReference>
<keyword evidence="5" id="KW-1185">Reference proteome</keyword>
<reference evidence="4 5" key="1">
    <citation type="journal article" date="2015" name="Stand. Genomic Sci.">
        <title>Genomic information of the arsenic-resistant bacterium Lysobacter arseniciresistens type strain ZS79(T) and comparison of Lysobacter draft genomes.</title>
        <authorList>
            <person name="Liu L."/>
            <person name="Zhang S."/>
            <person name="Luo M."/>
            <person name="Wang G."/>
        </authorList>
    </citation>
    <scope>NUCLEOTIDE SEQUENCE [LARGE SCALE GENOMIC DNA]</scope>
    <source>
        <strain evidence="4 5">ZS79</strain>
    </source>
</reference>
<evidence type="ECO:0000256" key="2">
    <source>
        <dbReference type="ARBA" id="ARBA00023163"/>
    </source>
</evidence>
<dbReference type="SUPFAM" id="SSF46785">
    <property type="entry name" value="Winged helix' DNA-binding domain"/>
    <property type="match status" value="1"/>
</dbReference>
<evidence type="ECO:0000256" key="1">
    <source>
        <dbReference type="ARBA" id="ARBA00023015"/>
    </source>
</evidence>
<protein>
    <submittedName>
        <fullName evidence="4">Transcriptional regulator</fullName>
    </submittedName>
</protein>
<feature type="domain" description="HTH deoR-type" evidence="3">
    <location>
        <begin position="4"/>
        <end position="63"/>
    </location>
</feature>